<feature type="coiled-coil region" evidence="1">
    <location>
        <begin position="42"/>
        <end position="69"/>
    </location>
</feature>
<protein>
    <submittedName>
        <fullName evidence="2">Uncharacterized protein</fullName>
    </submittedName>
</protein>
<proteinExistence type="predicted"/>
<name>X1JIU2_9ZZZZ</name>
<gene>
    <name evidence="2" type="ORF">S03H2_52890</name>
</gene>
<sequence>METNRQQKPYELLAEENGMLLGEVETAREASQITASLVVNQFVKLEEVMKRLEEMLSAEEHLKDELAVKLKEAV</sequence>
<feature type="non-terminal residue" evidence="2">
    <location>
        <position position="74"/>
    </location>
</feature>
<comment type="caution">
    <text evidence="2">The sequence shown here is derived from an EMBL/GenBank/DDBJ whole genome shotgun (WGS) entry which is preliminary data.</text>
</comment>
<evidence type="ECO:0000256" key="1">
    <source>
        <dbReference type="SAM" id="Coils"/>
    </source>
</evidence>
<organism evidence="2">
    <name type="scientific">marine sediment metagenome</name>
    <dbReference type="NCBI Taxonomy" id="412755"/>
    <lineage>
        <taxon>unclassified sequences</taxon>
        <taxon>metagenomes</taxon>
        <taxon>ecological metagenomes</taxon>
    </lineage>
</organism>
<keyword evidence="1" id="KW-0175">Coiled coil</keyword>
<dbReference type="EMBL" id="BARU01033635">
    <property type="protein sequence ID" value="GAH69658.1"/>
    <property type="molecule type" value="Genomic_DNA"/>
</dbReference>
<evidence type="ECO:0000313" key="2">
    <source>
        <dbReference type="EMBL" id="GAH69658.1"/>
    </source>
</evidence>
<dbReference type="AlphaFoldDB" id="X1JIU2"/>
<reference evidence="2" key="1">
    <citation type="journal article" date="2014" name="Front. Microbiol.">
        <title>High frequency of phylogenetically diverse reductive dehalogenase-homologous genes in deep subseafloor sedimentary metagenomes.</title>
        <authorList>
            <person name="Kawai M."/>
            <person name="Futagami T."/>
            <person name="Toyoda A."/>
            <person name="Takaki Y."/>
            <person name="Nishi S."/>
            <person name="Hori S."/>
            <person name="Arai W."/>
            <person name="Tsubouchi T."/>
            <person name="Morono Y."/>
            <person name="Uchiyama I."/>
            <person name="Ito T."/>
            <person name="Fujiyama A."/>
            <person name="Inagaki F."/>
            <person name="Takami H."/>
        </authorList>
    </citation>
    <scope>NUCLEOTIDE SEQUENCE</scope>
    <source>
        <strain evidence="2">Expedition CK06-06</strain>
    </source>
</reference>
<accession>X1JIU2</accession>